<proteinExistence type="predicted"/>
<evidence type="ECO:0000256" key="1">
    <source>
        <dbReference type="ARBA" id="ARBA00000085"/>
    </source>
</evidence>
<evidence type="ECO:0000259" key="15">
    <source>
        <dbReference type="PROSITE" id="PS50109"/>
    </source>
</evidence>
<gene>
    <name evidence="16" type="primary">kinD</name>
    <name evidence="16" type="ORF">BACCIP111899_03216</name>
</gene>
<keyword evidence="11 14" id="KW-1133">Transmembrane helix</keyword>
<dbReference type="InterPro" id="IPR029151">
    <property type="entry name" value="Sensor-like_sf"/>
</dbReference>
<dbReference type="Gene3D" id="3.30.565.10">
    <property type="entry name" value="Histidine kinase-like ATPase, C-terminal domain"/>
    <property type="match status" value="1"/>
</dbReference>
<evidence type="ECO:0000256" key="8">
    <source>
        <dbReference type="ARBA" id="ARBA00022741"/>
    </source>
</evidence>
<dbReference type="Pfam" id="PF02518">
    <property type="entry name" value="HATPase_c"/>
    <property type="match status" value="1"/>
</dbReference>
<keyword evidence="5" id="KW-0597">Phosphoprotein</keyword>
<comment type="catalytic activity">
    <reaction evidence="1">
        <text>ATP + protein L-histidine = ADP + protein N-phospho-L-histidine.</text>
        <dbReference type="EC" id="2.7.13.3"/>
    </reaction>
</comment>
<dbReference type="PANTHER" id="PTHR43065">
    <property type="entry name" value="SENSOR HISTIDINE KINASE"/>
    <property type="match status" value="1"/>
</dbReference>
<dbReference type="InterPro" id="IPR005467">
    <property type="entry name" value="His_kinase_dom"/>
</dbReference>
<evidence type="ECO:0000256" key="6">
    <source>
        <dbReference type="ARBA" id="ARBA00022679"/>
    </source>
</evidence>
<keyword evidence="9 16" id="KW-0418">Kinase</keyword>
<dbReference type="InterPro" id="IPR003661">
    <property type="entry name" value="HisK_dim/P_dom"/>
</dbReference>
<keyword evidence="7 14" id="KW-0812">Transmembrane</keyword>
<dbReference type="InterPro" id="IPR036890">
    <property type="entry name" value="HATPase_C_sf"/>
</dbReference>
<dbReference type="CDD" id="cd00082">
    <property type="entry name" value="HisKA"/>
    <property type="match status" value="1"/>
</dbReference>
<evidence type="ECO:0000256" key="2">
    <source>
        <dbReference type="ARBA" id="ARBA00004651"/>
    </source>
</evidence>
<keyword evidence="12" id="KW-0902">Two-component regulatory system</keyword>
<feature type="transmembrane region" description="Helical" evidence="14">
    <location>
        <begin position="253"/>
        <end position="275"/>
    </location>
</feature>
<evidence type="ECO:0000256" key="5">
    <source>
        <dbReference type="ARBA" id="ARBA00022553"/>
    </source>
</evidence>
<dbReference type="Pfam" id="PF00512">
    <property type="entry name" value="HisKA"/>
    <property type="match status" value="1"/>
</dbReference>
<organism evidence="16 17">
    <name type="scientific">Bacillus rhizoplanae</name>
    <dbReference type="NCBI Taxonomy" id="2880966"/>
    <lineage>
        <taxon>Bacteria</taxon>
        <taxon>Bacillati</taxon>
        <taxon>Bacillota</taxon>
        <taxon>Bacilli</taxon>
        <taxon>Bacillales</taxon>
        <taxon>Bacillaceae</taxon>
        <taxon>Bacillus</taxon>
    </lineage>
</organism>
<dbReference type="SUPFAM" id="SSF103190">
    <property type="entry name" value="Sensory domain-like"/>
    <property type="match status" value="1"/>
</dbReference>
<sequence length="508" mass="57758">MKIKTEGVAILNVNLRNTFLYILLVILPTLCISTLFFSYHKYTMQRENEQAAHTVVFLYRDYLDRYLGEATSALEMLAMVISATANDNIQIQQVLQNADERDPRFSGLYYANTDFKITVASSSLKRNFDIADRSYAQEALKNKETTVSSALTDRVSGHQVIVIATPVLDKNKDVSGLLVASLRFDYIAASLNAIKPEYHFEVLDKQGISFLQDDDHKFAQKNTQQITVPLTRLPWSVTIYPLPIQQTVLYRNVFTEILITLFLMNILFLVIKYMLLKRQTKLERKQNEVQKMELVGSFAASTAHEIRNPLTGIKGLVTLLKEKHTNEQDQFYFSVIEQEIERINEIASEFLFLGKPTAIIEKTYDLRDIVKEVSLIIQSEANLHNVQISIHMQEHPILIRCSNDHIKQVILNITKNAFEAMSLGDTLTITAESNGNIAQLRIIDTGKGIPEHIQKHIFHPFFTNKDTGTGLGLVVCKRIVEMYNGQITIKSKEHIGTTVCIILPLHSP</sequence>
<feature type="transmembrane region" description="Helical" evidence="14">
    <location>
        <begin position="20"/>
        <end position="39"/>
    </location>
</feature>
<evidence type="ECO:0000256" key="14">
    <source>
        <dbReference type="SAM" id="Phobius"/>
    </source>
</evidence>
<dbReference type="SMART" id="SM00387">
    <property type="entry name" value="HATPase_c"/>
    <property type="match status" value="1"/>
</dbReference>
<keyword evidence="17" id="KW-1185">Reference proteome</keyword>
<dbReference type="Proteomes" id="UP000789423">
    <property type="component" value="Unassembled WGS sequence"/>
</dbReference>
<evidence type="ECO:0000313" key="17">
    <source>
        <dbReference type="Proteomes" id="UP000789423"/>
    </source>
</evidence>
<feature type="domain" description="Histidine kinase" evidence="15">
    <location>
        <begin position="301"/>
        <end position="507"/>
    </location>
</feature>
<dbReference type="SUPFAM" id="SSF47384">
    <property type="entry name" value="Homodimeric domain of signal transducing histidine kinase"/>
    <property type="match status" value="1"/>
</dbReference>
<dbReference type="PROSITE" id="PS50109">
    <property type="entry name" value="HIS_KIN"/>
    <property type="match status" value="1"/>
</dbReference>
<evidence type="ECO:0000256" key="12">
    <source>
        <dbReference type="ARBA" id="ARBA00023012"/>
    </source>
</evidence>
<keyword evidence="8" id="KW-0547">Nucleotide-binding</keyword>
<dbReference type="GO" id="GO:0004673">
    <property type="term" value="F:protein histidine kinase activity"/>
    <property type="evidence" value="ECO:0007669"/>
    <property type="project" value="UniProtKB-EC"/>
</dbReference>
<evidence type="ECO:0000256" key="3">
    <source>
        <dbReference type="ARBA" id="ARBA00012438"/>
    </source>
</evidence>
<dbReference type="EC" id="2.7.13.3" evidence="3"/>
<evidence type="ECO:0000256" key="13">
    <source>
        <dbReference type="ARBA" id="ARBA00023136"/>
    </source>
</evidence>
<dbReference type="InterPro" id="IPR003594">
    <property type="entry name" value="HATPase_dom"/>
</dbReference>
<dbReference type="InterPro" id="IPR036097">
    <property type="entry name" value="HisK_dim/P_sf"/>
</dbReference>
<dbReference type="InterPro" id="IPR033479">
    <property type="entry name" value="dCache_1"/>
</dbReference>
<evidence type="ECO:0000256" key="7">
    <source>
        <dbReference type="ARBA" id="ARBA00022692"/>
    </source>
</evidence>
<evidence type="ECO:0000256" key="10">
    <source>
        <dbReference type="ARBA" id="ARBA00022840"/>
    </source>
</evidence>
<dbReference type="PANTHER" id="PTHR43065:SF10">
    <property type="entry name" value="PEROXIDE STRESS-ACTIVATED HISTIDINE KINASE MAK3"/>
    <property type="match status" value="1"/>
</dbReference>
<comment type="subcellular location">
    <subcellularLocation>
        <location evidence="2">Cell membrane</location>
        <topology evidence="2">Multi-pass membrane protein</topology>
    </subcellularLocation>
</comment>
<accession>A0ABM8YDV9</accession>
<keyword evidence="10" id="KW-0067">ATP-binding</keyword>
<keyword evidence="6 16" id="KW-0808">Transferase</keyword>
<dbReference type="Gene3D" id="3.30.450.20">
    <property type="entry name" value="PAS domain"/>
    <property type="match status" value="2"/>
</dbReference>
<keyword evidence="13 14" id="KW-0472">Membrane</keyword>
<evidence type="ECO:0000256" key="4">
    <source>
        <dbReference type="ARBA" id="ARBA00022475"/>
    </source>
</evidence>
<dbReference type="PRINTS" id="PR00344">
    <property type="entry name" value="BCTRLSENSOR"/>
</dbReference>
<evidence type="ECO:0000256" key="11">
    <source>
        <dbReference type="ARBA" id="ARBA00022989"/>
    </source>
</evidence>
<evidence type="ECO:0000256" key="9">
    <source>
        <dbReference type="ARBA" id="ARBA00022777"/>
    </source>
</evidence>
<comment type="caution">
    <text evidence="16">The sequence shown here is derived from an EMBL/GenBank/DDBJ whole genome shotgun (WGS) entry which is preliminary data.</text>
</comment>
<dbReference type="CDD" id="cd00075">
    <property type="entry name" value="HATPase"/>
    <property type="match status" value="1"/>
</dbReference>
<dbReference type="EMBL" id="CAKJTI010000020">
    <property type="protein sequence ID" value="CAG9613989.1"/>
    <property type="molecule type" value="Genomic_DNA"/>
</dbReference>
<reference evidence="16 17" key="1">
    <citation type="submission" date="2021-10" db="EMBL/GenBank/DDBJ databases">
        <authorList>
            <person name="Criscuolo A."/>
        </authorList>
    </citation>
    <scope>NUCLEOTIDE SEQUENCE [LARGE SCALE GENOMIC DNA]</scope>
    <source>
        <strain evidence="17">CIP 111899</strain>
    </source>
</reference>
<dbReference type="Pfam" id="PF02743">
    <property type="entry name" value="dCache_1"/>
    <property type="match status" value="1"/>
</dbReference>
<keyword evidence="4" id="KW-1003">Cell membrane</keyword>
<evidence type="ECO:0000313" key="16">
    <source>
        <dbReference type="EMBL" id="CAG9613989.1"/>
    </source>
</evidence>
<dbReference type="InterPro" id="IPR004358">
    <property type="entry name" value="Sig_transdc_His_kin-like_C"/>
</dbReference>
<dbReference type="SUPFAM" id="SSF55874">
    <property type="entry name" value="ATPase domain of HSP90 chaperone/DNA topoisomerase II/histidine kinase"/>
    <property type="match status" value="1"/>
</dbReference>
<protein>
    <recommendedName>
        <fullName evidence="3">histidine kinase</fullName>
        <ecNumber evidence="3">2.7.13.3</ecNumber>
    </recommendedName>
</protein>
<dbReference type="SMART" id="SM00388">
    <property type="entry name" value="HisKA"/>
    <property type="match status" value="1"/>
</dbReference>
<dbReference type="Gene3D" id="1.10.287.130">
    <property type="match status" value="1"/>
</dbReference>
<name>A0ABM8YDV9_9BACI</name>
<dbReference type="CDD" id="cd12914">
    <property type="entry name" value="PDC1_DGC_like"/>
    <property type="match status" value="1"/>
</dbReference>